<protein>
    <submittedName>
        <fullName evidence="3">Acid phosphatase</fullName>
    </submittedName>
</protein>
<evidence type="ECO:0000256" key="2">
    <source>
        <dbReference type="SAM" id="SignalP"/>
    </source>
</evidence>
<evidence type="ECO:0000313" key="3">
    <source>
        <dbReference type="EMBL" id="KAK5990516.1"/>
    </source>
</evidence>
<keyword evidence="2" id="KW-0732">Signal</keyword>
<keyword evidence="4" id="KW-1185">Reference proteome</keyword>
<sequence>MLFQSATLLAVAGLAAATGPCKPSTTASGWESRYTATGTKDVAAAAATAKTSSPTSHVKGKAFDRLAIIYFENQNYDKAAGDPNFEFFAKKGITLTNYFAVTHPSQPNYMASIVGDYFGMQNDDFLGTDFNVSTVIDLLDTKGISWGHYQEDQPYTGFEGIAYVNHHNGANDYVRKHNPAILANSVTHYEERLSYIKNLSMIDTSRSMFHKDLAANKLPQWMFITPNMTSDGHDTSVTVAGEWCRKFLEPLLEDKNFMQNTLVLITWDENETYAWRNNIFGILIGDAVPKELVGTEDDNFYNHYSEIATVSANWDLPTLGRWDVGANVYEWVAKRTGDKLRSWSDKSKLNGYFWNASYAGVFNEDGGNKRYPAPNLKLDKSANGRPILDLVKKTWGHSTTPSYYEDTIEVNDGIHPPAGYKPVRID</sequence>
<dbReference type="InterPro" id="IPR007312">
    <property type="entry name" value="Phosphoesterase"/>
</dbReference>
<reference evidence="3 4" key="1">
    <citation type="submission" date="2024-01" db="EMBL/GenBank/DDBJ databases">
        <title>Complete genome of Cladobotryum mycophilum ATHUM6906.</title>
        <authorList>
            <person name="Christinaki A.C."/>
            <person name="Myridakis A.I."/>
            <person name="Kouvelis V.N."/>
        </authorList>
    </citation>
    <scope>NUCLEOTIDE SEQUENCE [LARGE SCALE GENOMIC DNA]</scope>
    <source>
        <strain evidence="3 4">ATHUM6906</strain>
    </source>
</reference>
<evidence type="ECO:0000256" key="1">
    <source>
        <dbReference type="ARBA" id="ARBA00022801"/>
    </source>
</evidence>
<proteinExistence type="predicted"/>
<organism evidence="3 4">
    <name type="scientific">Cladobotryum mycophilum</name>
    <dbReference type="NCBI Taxonomy" id="491253"/>
    <lineage>
        <taxon>Eukaryota</taxon>
        <taxon>Fungi</taxon>
        <taxon>Dikarya</taxon>
        <taxon>Ascomycota</taxon>
        <taxon>Pezizomycotina</taxon>
        <taxon>Sordariomycetes</taxon>
        <taxon>Hypocreomycetidae</taxon>
        <taxon>Hypocreales</taxon>
        <taxon>Hypocreaceae</taxon>
        <taxon>Cladobotryum</taxon>
    </lineage>
</organism>
<dbReference type="Pfam" id="PF04185">
    <property type="entry name" value="Phosphoesterase"/>
    <property type="match status" value="1"/>
</dbReference>
<accession>A0ABR0SFQ8</accession>
<feature type="signal peptide" evidence="2">
    <location>
        <begin position="1"/>
        <end position="17"/>
    </location>
</feature>
<comment type="caution">
    <text evidence="3">The sequence shown here is derived from an EMBL/GenBank/DDBJ whole genome shotgun (WGS) entry which is preliminary data.</text>
</comment>
<dbReference type="InterPro" id="IPR017850">
    <property type="entry name" value="Alkaline_phosphatase_core_sf"/>
</dbReference>
<evidence type="ECO:0000313" key="4">
    <source>
        <dbReference type="Proteomes" id="UP001338125"/>
    </source>
</evidence>
<dbReference type="Proteomes" id="UP001338125">
    <property type="component" value="Unassembled WGS sequence"/>
</dbReference>
<dbReference type="EMBL" id="JAVFKD010000014">
    <property type="protein sequence ID" value="KAK5990516.1"/>
    <property type="molecule type" value="Genomic_DNA"/>
</dbReference>
<keyword evidence="1" id="KW-0378">Hydrolase</keyword>
<feature type="chain" id="PRO_5047127894" evidence="2">
    <location>
        <begin position="18"/>
        <end position="426"/>
    </location>
</feature>
<dbReference type="PANTHER" id="PTHR31956">
    <property type="entry name" value="NON-SPECIFIC PHOSPHOLIPASE C4-RELATED"/>
    <property type="match status" value="1"/>
</dbReference>
<name>A0ABR0SFQ8_9HYPO</name>
<gene>
    <name evidence="3" type="ORF">PT974_08785</name>
</gene>
<dbReference type="Gene3D" id="3.40.720.10">
    <property type="entry name" value="Alkaline Phosphatase, subunit A"/>
    <property type="match status" value="1"/>
</dbReference>
<dbReference type="PANTHER" id="PTHR31956:SF15">
    <property type="entry name" value="ACID PHOSPHATASE PHOA"/>
    <property type="match status" value="1"/>
</dbReference>